<keyword evidence="1" id="KW-1133">Transmembrane helix</keyword>
<dbReference type="EnsemblMetazoa" id="CJA03306b.1">
    <property type="protein sequence ID" value="CJA03306b.1"/>
    <property type="gene ID" value="WBGene00122510"/>
</dbReference>
<feature type="transmembrane region" description="Helical" evidence="1">
    <location>
        <begin position="75"/>
        <end position="101"/>
    </location>
</feature>
<evidence type="ECO:0000313" key="3">
    <source>
        <dbReference type="Proteomes" id="UP000005237"/>
    </source>
</evidence>
<keyword evidence="3" id="KW-1185">Reference proteome</keyword>
<reference evidence="2" key="2">
    <citation type="submission" date="2022-06" db="UniProtKB">
        <authorList>
            <consortium name="EnsemblMetazoa"/>
        </authorList>
    </citation>
    <scope>IDENTIFICATION</scope>
    <source>
        <strain evidence="2">DF5081</strain>
    </source>
</reference>
<accession>A0A8R1DHY5</accession>
<reference evidence="3" key="1">
    <citation type="submission" date="2010-08" db="EMBL/GenBank/DDBJ databases">
        <authorList>
            <consortium name="Caenorhabditis japonica Sequencing Consortium"/>
            <person name="Wilson R.K."/>
        </authorList>
    </citation>
    <scope>NUCLEOTIDE SEQUENCE [LARGE SCALE GENOMIC DNA]</scope>
    <source>
        <strain evidence="3">DF5081</strain>
    </source>
</reference>
<name>A0A8R1DHY5_CAEJA</name>
<dbReference type="AlphaFoldDB" id="A0A8R1DHY5"/>
<protein>
    <submittedName>
        <fullName evidence="2">Uncharacterized protein</fullName>
    </submittedName>
</protein>
<keyword evidence="1" id="KW-0812">Transmembrane</keyword>
<evidence type="ECO:0000313" key="2">
    <source>
        <dbReference type="EnsemblMetazoa" id="CJA03306b.1"/>
    </source>
</evidence>
<keyword evidence="1" id="KW-0472">Membrane</keyword>
<organism evidence="2 3">
    <name type="scientific">Caenorhabditis japonica</name>
    <dbReference type="NCBI Taxonomy" id="281687"/>
    <lineage>
        <taxon>Eukaryota</taxon>
        <taxon>Metazoa</taxon>
        <taxon>Ecdysozoa</taxon>
        <taxon>Nematoda</taxon>
        <taxon>Chromadorea</taxon>
        <taxon>Rhabditida</taxon>
        <taxon>Rhabditina</taxon>
        <taxon>Rhabditomorpha</taxon>
        <taxon>Rhabditoidea</taxon>
        <taxon>Rhabditidae</taxon>
        <taxon>Peloderinae</taxon>
        <taxon>Caenorhabditis</taxon>
    </lineage>
</organism>
<sequence>MFSDFLAMMFIILIFGSESYYKYSTYLFAFHVCRFIFNAISLKTSDIHEKVLKPLLKEVCNMENYSNKTISPRTIVGLLYIIYLTVLFFNFAVSIILLYCYDPYRHRQAPVIIRLGSNMQRGRCAFRYDKTEPFDSAHFSFHRRSPSPPKLSEIFIPLTKYQRLESCDSFSLRPSKHKIRPLSFPPFHPQLIQPL</sequence>
<proteinExistence type="predicted"/>
<dbReference type="Proteomes" id="UP000005237">
    <property type="component" value="Unassembled WGS sequence"/>
</dbReference>
<evidence type="ECO:0000256" key="1">
    <source>
        <dbReference type="SAM" id="Phobius"/>
    </source>
</evidence>